<protein>
    <recommendedName>
        <fullName evidence="4">GlsB/YeaQ/YmgE family stress response membrane protein</fullName>
    </recommendedName>
</protein>
<dbReference type="RefSeq" id="WP_159797223.1">
    <property type="nucleotide sequence ID" value="NZ_WTYM01000057.1"/>
</dbReference>
<evidence type="ECO:0000256" key="1">
    <source>
        <dbReference type="SAM" id="Phobius"/>
    </source>
</evidence>
<name>A0A6I4SXN6_9SPHN</name>
<evidence type="ECO:0000313" key="2">
    <source>
        <dbReference type="EMBL" id="MXO60761.1"/>
    </source>
</evidence>
<keyword evidence="1" id="KW-0472">Membrane</keyword>
<keyword evidence="3" id="KW-1185">Reference proteome</keyword>
<accession>A0A6I4SXN6</accession>
<keyword evidence="1" id="KW-1133">Transmembrane helix</keyword>
<keyword evidence="1" id="KW-0812">Transmembrane</keyword>
<dbReference type="Proteomes" id="UP000433652">
    <property type="component" value="Unassembled WGS sequence"/>
</dbReference>
<evidence type="ECO:0008006" key="4">
    <source>
        <dbReference type="Google" id="ProtNLM"/>
    </source>
</evidence>
<reference evidence="2 3" key="1">
    <citation type="submission" date="2019-12" db="EMBL/GenBank/DDBJ databases">
        <title>Genomic-based taxomic classification of the family Erythrobacteraceae.</title>
        <authorList>
            <person name="Xu L."/>
        </authorList>
    </citation>
    <scope>NUCLEOTIDE SEQUENCE [LARGE SCALE GENOMIC DNA]</scope>
    <source>
        <strain evidence="2 3">MCCC 1K01500</strain>
    </source>
</reference>
<organism evidence="2 3">
    <name type="scientific">Croceibacterium salegens</name>
    <dbReference type="NCBI Taxonomy" id="1737568"/>
    <lineage>
        <taxon>Bacteria</taxon>
        <taxon>Pseudomonadati</taxon>
        <taxon>Pseudomonadota</taxon>
        <taxon>Alphaproteobacteria</taxon>
        <taxon>Sphingomonadales</taxon>
        <taxon>Erythrobacteraceae</taxon>
        <taxon>Croceibacterium</taxon>
    </lineage>
</organism>
<feature type="transmembrane region" description="Helical" evidence="1">
    <location>
        <begin position="56"/>
        <end position="76"/>
    </location>
</feature>
<proteinExistence type="predicted"/>
<comment type="caution">
    <text evidence="2">The sequence shown here is derived from an EMBL/GenBank/DDBJ whole genome shotgun (WGS) entry which is preliminary data.</text>
</comment>
<dbReference type="EMBL" id="WTYM01000057">
    <property type="protein sequence ID" value="MXO60761.1"/>
    <property type="molecule type" value="Genomic_DNA"/>
</dbReference>
<sequence length="89" mass="8831">MAGLAIGWLSVVVRRIYRTRGIVIQLSAGLAGALVGGPLVASLVDVGNLLAGTYRMAAVLLTLVGATAGVAALNMLGPDFARGGTGPEA</sequence>
<feature type="transmembrane region" description="Helical" evidence="1">
    <location>
        <begin position="21"/>
        <end position="44"/>
    </location>
</feature>
<gene>
    <name evidence="2" type="ORF">GRI89_14555</name>
</gene>
<evidence type="ECO:0000313" key="3">
    <source>
        <dbReference type="Proteomes" id="UP000433652"/>
    </source>
</evidence>
<dbReference type="AlphaFoldDB" id="A0A6I4SXN6"/>